<dbReference type="SUPFAM" id="SSF51905">
    <property type="entry name" value="FAD/NAD(P)-binding domain"/>
    <property type="match status" value="1"/>
</dbReference>
<dbReference type="InterPro" id="IPR050281">
    <property type="entry name" value="Flavin_monoamine_oxidase"/>
</dbReference>
<evidence type="ECO:0000313" key="9">
    <source>
        <dbReference type="EMBL" id="RWS20246.1"/>
    </source>
</evidence>
<comment type="similarity">
    <text evidence="3">Belongs to the flavin monoamine oxidase family.</text>
</comment>
<sequence>MKRKFRKFIDKNNNNGILDSQTANAVYNWCLQQIKLEEIYPWNRVNCSRKFNNFYDVKGGFKTFVSLLAQRLPENSIELCKHVIKIDYMDECVKVCTEDGCEYSAEHIIITSSVGYLKQNMDKLFFPPLPSRKLKAFKSIDFKTMNKVYLQVDECLPDMQFQLIWTSKKHTNLPEWVYDIFAIEIKTNCLLFWFDGKGAEIIENEPAASLASICLNVFELFVKDVKISKAKRIIASKWK</sequence>
<evidence type="ECO:0000256" key="1">
    <source>
        <dbReference type="ARBA" id="ARBA00001974"/>
    </source>
</evidence>
<dbReference type="GO" id="GO:0046592">
    <property type="term" value="F:polyamine oxidase activity"/>
    <property type="evidence" value="ECO:0007669"/>
    <property type="project" value="TreeGrafter"/>
</dbReference>
<evidence type="ECO:0000259" key="8">
    <source>
        <dbReference type="Pfam" id="PF01593"/>
    </source>
</evidence>
<keyword evidence="5" id="KW-0285">Flavoprotein</keyword>
<evidence type="ECO:0000256" key="6">
    <source>
        <dbReference type="ARBA" id="ARBA00022827"/>
    </source>
</evidence>
<accession>A0A443RY13</accession>
<keyword evidence="10" id="KW-1185">Reference proteome</keyword>
<protein>
    <submittedName>
        <fullName evidence="9">Peroxisomal N(1)-acetyl-spermine/spermidine oxidase-like protein</fullName>
    </submittedName>
</protein>
<dbReference type="OrthoDB" id="2019015at2759"/>
<dbReference type="PANTHER" id="PTHR10742:SF405">
    <property type="entry name" value="PEROXISOMAL N(1)-ACETYL-SPERMINE_SPERMIDINE OXIDASE"/>
    <property type="match status" value="1"/>
</dbReference>
<evidence type="ECO:0000313" key="10">
    <source>
        <dbReference type="Proteomes" id="UP000288716"/>
    </source>
</evidence>
<keyword evidence="7" id="KW-0560">Oxidoreductase</keyword>
<dbReference type="InterPro" id="IPR036188">
    <property type="entry name" value="FAD/NAD-bd_sf"/>
</dbReference>
<evidence type="ECO:0000256" key="7">
    <source>
        <dbReference type="ARBA" id="ARBA00023002"/>
    </source>
</evidence>
<feature type="domain" description="Amine oxidase" evidence="8">
    <location>
        <begin position="24"/>
        <end position="238"/>
    </location>
</feature>
<dbReference type="EMBL" id="NCKV01018921">
    <property type="protein sequence ID" value="RWS20246.1"/>
    <property type="molecule type" value="Genomic_DNA"/>
</dbReference>
<name>A0A443RY13_9ACAR</name>
<dbReference type="Proteomes" id="UP000288716">
    <property type="component" value="Unassembled WGS sequence"/>
</dbReference>
<dbReference type="PANTHER" id="PTHR10742">
    <property type="entry name" value="FLAVIN MONOAMINE OXIDASE"/>
    <property type="match status" value="1"/>
</dbReference>
<evidence type="ECO:0000256" key="2">
    <source>
        <dbReference type="ARBA" id="ARBA00004496"/>
    </source>
</evidence>
<dbReference type="AlphaFoldDB" id="A0A443RY13"/>
<keyword evidence="4" id="KW-0963">Cytoplasm</keyword>
<dbReference type="Gene3D" id="3.50.50.60">
    <property type="entry name" value="FAD/NAD(P)-binding domain"/>
    <property type="match status" value="1"/>
</dbReference>
<evidence type="ECO:0000256" key="4">
    <source>
        <dbReference type="ARBA" id="ARBA00022490"/>
    </source>
</evidence>
<feature type="non-terminal residue" evidence="9">
    <location>
        <position position="239"/>
    </location>
</feature>
<evidence type="ECO:0000256" key="5">
    <source>
        <dbReference type="ARBA" id="ARBA00022630"/>
    </source>
</evidence>
<dbReference type="GO" id="GO:0005737">
    <property type="term" value="C:cytoplasm"/>
    <property type="evidence" value="ECO:0007669"/>
    <property type="project" value="UniProtKB-SubCell"/>
</dbReference>
<dbReference type="STRING" id="299467.A0A443RY13"/>
<comment type="caution">
    <text evidence="9">The sequence shown here is derived from an EMBL/GenBank/DDBJ whole genome shotgun (WGS) entry which is preliminary data.</text>
</comment>
<dbReference type="InterPro" id="IPR002937">
    <property type="entry name" value="Amino_oxidase"/>
</dbReference>
<dbReference type="Pfam" id="PF01593">
    <property type="entry name" value="Amino_oxidase"/>
    <property type="match status" value="1"/>
</dbReference>
<dbReference type="Gene3D" id="3.90.660.10">
    <property type="match status" value="1"/>
</dbReference>
<evidence type="ECO:0000256" key="3">
    <source>
        <dbReference type="ARBA" id="ARBA00005995"/>
    </source>
</evidence>
<comment type="subcellular location">
    <subcellularLocation>
        <location evidence="2">Cytoplasm</location>
    </subcellularLocation>
</comment>
<comment type="cofactor">
    <cofactor evidence="1">
        <name>FAD</name>
        <dbReference type="ChEBI" id="CHEBI:57692"/>
    </cofactor>
</comment>
<keyword evidence="6" id="KW-0274">FAD</keyword>
<dbReference type="VEuPathDB" id="VectorBase:LDEU011794"/>
<dbReference type="SUPFAM" id="SSF54373">
    <property type="entry name" value="FAD-linked reductases, C-terminal domain"/>
    <property type="match status" value="1"/>
</dbReference>
<organism evidence="9 10">
    <name type="scientific">Leptotrombidium deliense</name>
    <dbReference type="NCBI Taxonomy" id="299467"/>
    <lineage>
        <taxon>Eukaryota</taxon>
        <taxon>Metazoa</taxon>
        <taxon>Ecdysozoa</taxon>
        <taxon>Arthropoda</taxon>
        <taxon>Chelicerata</taxon>
        <taxon>Arachnida</taxon>
        <taxon>Acari</taxon>
        <taxon>Acariformes</taxon>
        <taxon>Trombidiformes</taxon>
        <taxon>Prostigmata</taxon>
        <taxon>Anystina</taxon>
        <taxon>Parasitengona</taxon>
        <taxon>Trombiculoidea</taxon>
        <taxon>Trombiculidae</taxon>
        <taxon>Leptotrombidium</taxon>
    </lineage>
</organism>
<reference evidence="9 10" key="1">
    <citation type="journal article" date="2018" name="Gigascience">
        <title>Genomes of trombidid mites reveal novel predicted allergens and laterally-transferred genes associated with secondary metabolism.</title>
        <authorList>
            <person name="Dong X."/>
            <person name="Chaisiri K."/>
            <person name="Xia D."/>
            <person name="Armstrong S.D."/>
            <person name="Fang Y."/>
            <person name="Donnelly M.J."/>
            <person name="Kadowaki T."/>
            <person name="McGarry J.W."/>
            <person name="Darby A.C."/>
            <person name="Makepeace B.L."/>
        </authorList>
    </citation>
    <scope>NUCLEOTIDE SEQUENCE [LARGE SCALE GENOMIC DNA]</scope>
    <source>
        <strain evidence="9">UoL-UT</strain>
    </source>
</reference>
<gene>
    <name evidence="9" type="ORF">B4U80_12123</name>
</gene>
<proteinExistence type="inferred from homology"/>